<dbReference type="InterPro" id="IPR046348">
    <property type="entry name" value="SIS_dom_sf"/>
</dbReference>
<dbReference type="STRING" id="1797768.A3C59_03590"/>
<evidence type="ECO:0000256" key="2">
    <source>
        <dbReference type="ARBA" id="ARBA00023235"/>
    </source>
</evidence>
<dbReference type="Proteomes" id="UP000176902">
    <property type="component" value="Unassembled WGS sequence"/>
</dbReference>
<dbReference type="Pfam" id="PF10432">
    <property type="entry name" value="bact-PGI_C"/>
    <property type="match status" value="1"/>
</dbReference>
<evidence type="ECO:0000259" key="3">
    <source>
        <dbReference type="PROSITE" id="PS51464"/>
    </source>
</evidence>
<evidence type="ECO:0000256" key="1">
    <source>
        <dbReference type="ARBA" id="ARBA00010523"/>
    </source>
</evidence>
<comment type="caution">
    <text evidence="4">The sequence shown here is derived from an EMBL/GenBank/DDBJ whole genome shotgun (WGS) entry which is preliminary data.</text>
</comment>
<dbReference type="SUPFAM" id="SSF53697">
    <property type="entry name" value="SIS domain"/>
    <property type="match status" value="1"/>
</dbReference>
<dbReference type="GO" id="GO:1901135">
    <property type="term" value="P:carbohydrate derivative metabolic process"/>
    <property type="evidence" value="ECO:0007669"/>
    <property type="project" value="InterPro"/>
</dbReference>
<dbReference type="GO" id="GO:0004347">
    <property type="term" value="F:glucose-6-phosphate isomerase activity"/>
    <property type="evidence" value="ECO:0007669"/>
    <property type="project" value="InterPro"/>
</dbReference>
<keyword evidence="2" id="KW-0413">Isomerase</keyword>
<dbReference type="EMBL" id="MFCV01000021">
    <property type="protein sequence ID" value="OGE32760.1"/>
    <property type="molecule type" value="Genomic_DNA"/>
</dbReference>
<dbReference type="GO" id="GO:0005975">
    <property type="term" value="P:carbohydrate metabolic process"/>
    <property type="evidence" value="ECO:0007669"/>
    <property type="project" value="InterPro"/>
</dbReference>
<name>A0A1F5JW36_9BACT</name>
<evidence type="ECO:0000313" key="4">
    <source>
        <dbReference type="EMBL" id="OGE32760.1"/>
    </source>
</evidence>
<dbReference type="InterPro" id="IPR019490">
    <property type="entry name" value="Glu6P/Mann6P_isomerase_C"/>
</dbReference>
<dbReference type="InterPro" id="IPR001347">
    <property type="entry name" value="SIS_dom"/>
</dbReference>
<proteinExistence type="inferred from homology"/>
<evidence type="ECO:0000313" key="5">
    <source>
        <dbReference type="Proteomes" id="UP000176902"/>
    </source>
</evidence>
<dbReference type="AlphaFoldDB" id="A0A1F5JW36"/>
<comment type="similarity">
    <text evidence="1">Belongs to the PGI/PMI family.</text>
</comment>
<organism evidence="4 5">
    <name type="scientific">Candidatus Daviesbacteria bacterium RIFCSPHIGHO2_02_FULL_36_13</name>
    <dbReference type="NCBI Taxonomy" id="1797768"/>
    <lineage>
        <taxon>Bacteria</taxon>
        <taxon>Candidatus Daviesiibacteriota</taxon>
    </lineage>
</organism>
<gene>
    <name evidence="4" type="ORF">A3C59_03590</name>
</gene>
<dbReference type="GO" id="GO:0097367">
    <property type="term" value="F:carbohydrate derivative binding"/>
    <property type="evidence" value="ECO:0007669"/>
    <property type="project" value="InterPro"/>
</dbReference>
<dbReference type="PROSITE" id="PS51464">
    <property type="entry name" value="SIS"/>
    <property type="match status" value="1"/>
</dbReference>
<dbReference type="Gene3D" id="3.40.50.10490">
    <property type="entry name" value="Glucose-6-phosphate isomerase like protein, domain 1"/>
    <property type="match status" value="2"/>
</dbReference>
<accession>A0A1F5JW36</accession>
<dbReference type="GO" id="GO:0004476">
    <property type="term" value="F:mannose-6-phosphate isomerase activity"/>
    <property type="evidence" value="ECO:0007669"/>
    <property type="project" value="InterPro"/>
</dbReference>
<reference evidence="4 5" key="1">
    <citation type="journal article" date="2016" name="Nat. Commun.">
        <title>Thousands of microbial genomes shed light on interconnected biogeochemical processes in an aquifer system.</title>
        <authorList>
            <person name="Anantharaman K."/>
            <person name="Brown C.T."/>
            <person name="Hug L.A."/>
            <person name="Sharon I."/>
            <person name="Castelle C.J."/>
            <person name="Probst A.J."/>
            <person name="Thomas B.C."/>
            <person name="Singh A."/>
            <person name="Wilkins M.J."/>
            <person name="Karaoz U."/>
            <person name="Brodie E.L."/>
            <person name="Williams K.H."/>
            <person name="Hubbard S.S."/>
            <person name="Banfield J.F."/>
        </authorList>
    </citation>
    <scope>NUCLEOTIDE SEQUENCE [LARGE SCALE GENOMIC DNA]</scope>
</reference>
<protein>
    <recommendedName>
        <fullName evidence="3">SIS domain-containing protein</fullName>
    </recommendedName>
</protein>
<feature type="domain" description="SIS" evidence="3">
    <location>
        <begin position="32"/>
        <end position="174"/>
    </location>
</feature>
<sequence>MNNLDPKDVFGSLQMLPDQIESVWTLSKEIDYPDRFKNLKRIVCCAMGGSMYGAYIANALFHDSLKAPIITLGDYRLPGFASSDTLIILSSYSGNTEEPINCAEEAVLKKLPLTVLTYGGKASEIAQQNNLPALIFDPKFNPSDQPRLGSGYMVLGILGILNQLGYIFLSDQEIIEGIEFLNSSNEGIKKQAEALAKELERYIPLLIAAEHLNGNIHILRNQINETAKSFSAFAELPELNHHLMEGLKNPPDKKIKTLFINSNLYSEKLTKRMEITKDVIEKNGLSYIEYNPQSKTKFLQMLEVLSFGGYLSYYLAMLYKQDPSVIPWVDYFKNELQKSS</sequence>